<evidence type="ECO:0000313" key="9">
    <source>
        <dbReference type="EMBL" id="GEJ58442.1"/>
    </source>
</evidence>
<sequence length="311" mass="31928">MRPAAGPPPAAPPRGDAGAGPSPAAVRRGLAWGFLGILTFAGSLPTARMAALHLDPLFVSLGRALVAGILSALLLTWRRPRAPAGLEWRWLALVVGGVVLGFPVLSTLALRDMPAAHASVILGTAPLLTAAVAALLARERHGPAFWAASAAGCALVVGFALWRAGGAGAPLRLSRGDALMLAAVVLVAFGYVAGGKAARTLGSWQTISWALVLALPLLPWPVWATRPHGPVPASSWAAFGYQSLVSMFLGFFAWYRGLALGGIARVGQVQLLQPFLSLALSALLLGEAVPPVLWIVAAAVVGCVAVARRAA</sequence>
<feature type="domain" description="EamA" evidence="8">
    <location>
        <begin position="28"/>
        <end position="153"/>
    </location>
</feature>
<feature type="transmembrane region" description="Helical" evidence="7">
    <location>
        <begin position="144"/>
        <end position="164"/>
    </location>
</feature>
<feature type="compositionally biased region" description="Low complexity" evidence="6">
    <location>
        <begin position="13"/>
        <end position="22"/>
    </location>
</feature>
<evidence type="ECO:0000256" key="2">
    <source>
        <dbReference type="ARBA" id="ARBA00007362"/>
    </source>
</evidence>
<feature type="transmembrane region" description="Helical" evidence="7">
    <location>
        <begin position="88"/>
        <end position="110"/>
    </location>
</feature>
<accession>A0A7I9VPV6</accession>
<comment type="caution">
    <text evidence="9">The sequence shown here is derived from an EMBL/GenBank/DDBJ whole genome shotgun (WGS) entry which is preliminary data.</text>
</comment>
<proteinExistence type="inferred from homology"/>
<evidence type="ECO:0000256" key="4">
    <source>
        <dbReference type="ARBA" id="ARBA00022989"/>
    </source>
</evidence>
<dbReference type="InterPro" id="IPR037185">
    <property type="entry name" value="EmrE-like"/>
</dbReference>
<dbReference type="InterPro" id="IPR050638">
    <property type="entry name" value="AA-Vitamin_Transporters"/>
</dbReference>
<keyword evidence="3 7" id="KW-0812">Transmembrane</keyword>
<dbReference type="SUPFAM" id="SSF103481">
    <property type="entry name" value="Multidrug resistance efflux transporter EmrE"/>
    <property type="match status" value="2"/>
</dbReference>
<comment type="similarity">
    <text evidence="2">Belongs to the EamA transporter family.</text>
</comment>
<dbReference type="EMBL" id="BJTG01000007">
    <property type="protein sequence ID" value="GEJ58442.1"/>
    <property type="molecule type" value="Genomic_DNA"/>
</dbReference>
<evidence type="ECO:0000256" key="1">
    <source>
        <dbReference type="ARBA" id="ARBA00004141"/>
    </source>
</evidence>
<evidence type="ECO:0000313" key="10">
    <source>
        <dbReference type="Proteomes" id="UP000503640"/>
    </source>
</evidence>
<dbReference type="PANTHER" id="PTHR32322:SF2">
    <property type="entry name" value="EAMA DOMAIN-CONTAINING PROTEIN"/>
    <property type="match status" value="1"/>
</dbReference>
<feature type="transmembrane region" description="Helical" evidence="7">
    <location>
        <begin position="30"/>
        <end position="51"/>
    </location>
</feature>
<evidence type="ECO:0000259" key="8">
    <source>
        <dbReference type="Pfam" id="PF00892"/>
    </source>
</evidence>
<evidence type="ECO:0000256" key="6">
    <source>
        <dbReference type="SAM" id="MobiDB-lite"/>
    </source>
</evidence>
<feature type="transmembrane region" description="Helical" evidence="7">
    <location>
        <begin position="267"/>
        <end position="286"/>
    </location>
</feature>
<dbReference type="AlphaFoldDB" id="A0A7I9VPV6"/>
<keyword evidence="10" id="KW-1185">Reference proteome</keyword>
<keyword evidence="5 7" id="KW-0472">Membrane</keyword>
<dbReference type="Proteomes" id="UP000503640">
    <property type="component" value="Unassembled WGS sequence"/>
</dbReference>
<dbReference type="Pfam" id="PF00892">
    <property type="entry name" value="EamA"/>
    <property type="match status" value="2"/>
</dbReference>
<feature type="transmembrane region" description="Helical" evidence="7">
    <location>
        <begin position="206"/>
        <end position="224"/>
    </location>
</feature>
<evidence type="ECO:0000256" key="3">
    <source>
        <dbReference type="ARBA" id="ARBA00022692"/>
    </source>
</evidence>
<dbReference type="RefSeq" id="WP_176066972.1">
    <property type="nucleotide sequence ID" value="NZ_BJTG01000007.1"/>
</dbReference>
<feature type="transmembrane region" description="Helical" evidence="7">
    <location>
        <begin position="176"/>
        <end position="194"/>
    </location>
</feature>
<organism evidence="9 10">
    <name type="scientific">Anaeromyxobacter diazotrophicus</name>
    <dbReference type="NCBI Taxonomy" id="2590199"/>
    <lineage>
        <taxon>Bacteria</taxon>
        <taxon>Pseudomonadati</taxon>
        <taxon>Myxococcota</taxon>
        <taxon>Myxococcia</taxon>
        <taxon>Myxococcales</taxon>
        <taxon>Cystobacterineae</taxon>
        <taxon>Anaeromyxobacteraceae</taxon>
        <taxon>Anaeromyxobacter</taxon>
    </lineage>
</organism>
<evidence type="ECO:0000256" key="7">
    <source>
        <dbReference type="SAM" id="Phobius"/>
    </source>
</evidence>
<gene>
    <name evidence="9" type="ORF">AMYX_31830</name>
</gene>
<feature type="region of interest" description="Disordered" evidence="6">
    <location>
        <begin position="1"/>
        <end position="22"/>
    </location>
</feature>
<feature type="transmembrane region" description="Helical" evidence="7">
    <location>
        <begin position="57"/>
        <end position="76"/>
    </location>
</feature>
<evidence type="ECO:0000256" key="5">
    <source>
        <dbReference type="ARBA" id="ARBA00023136"/>
    </source>
</evidence>
<feature type="transmembrane region" description="Helical" evidence="7">
    <location>
        <begin position="292"/>
        <end position="310"/>
    </location>
</feature>
<keyword evidence="4 7" id="KW-1133">Transmembrane helix</keyword>
<feature type="transmembrane region" description="Helical" evidence="7">
    <location>
        <begin position="236"/>
        <end position="255"/>
    </location>
</feature>
<protein>
    <recommendedName>
        <fullName evidence="8">EamA domain-containing protein</fullName>
    </recommendedName>
</protein>
<feature type="domain" description="EamA" evidence="8">
    <location>
        <begin position="175"/>
        <end position="305"/>
    </location>
</feature>
<comment type="subcellular location">
    <subcellularLocation>
        <location evidence="1">Membrane</location>
        <topology evidence="1">Multi-pass membrane protein</topology>
    </subcellularLocation>
</comment>
<dbReference type="GO" id="GO:0016020">
    <property type="term" value="C:membrane"/>
    <property type="evidence" value="ECO:0007669"/>
    <property type="project" value="UniProtKB-SubCell"/>
</dbReference>
<reference evidence="10" key="1">
    <citation type="journal article" date="2020" name="Appl. Environ. Microbiol.">
        <title>Diazotrophic Anaeromyxobacter Isolates from Soils.</title>
        <authorList>
            <person name="Masuda Y."/>
            <person name="Yamanaka H."/>
            <person name="Xu Z.X."/>
            <person name="Shiratori Y."/>
            <person name="Aono T."/>
            <person name="Amachi S."/>
            <person name="Senoo K."/>
            <person name="Itoh H."/>
        </authorList>
    </citation>
    <scope>NUCLEOTIDE SEQUENCE [LARGE SCALE GENOMIC DNA]</scope>
    <source>
        <strain evidence="10">R267</strain>
    </source>
</reference>
<feature type="compositionally biased region" description="Pro residues" evidence="6">
    <location>
        <begin position="1"/>
        <end position="12"/>
    </location>
</feature>
<dbReference type="InterPro" id="IPR000620">
    <property type="entry name" value="EamA_dom"/>
</dbReference>
<dbReference type="PANTHER" id="PTHR32322">
    <property type="entry name" value="INNER MEMBRANE TRANSPORTER"/>
    <property type="match status" value="1"/>
</dbReference>
<feature type="transmembrane region" description="Helical" evidence="7">
    <location>
        <begin position="116"/>
        <end position="137"/>
    </location>
</feature>
<name>A0A7I9VPV6_9BACT</name>